<dbReference type="Proteomes" id="UP001519641">
    <property type="component" value="Unassembled WGS sequence"/>
</dbReference>
<keyword evidence="1" id="KW-1133">Transmembrane helix</keyword>
<evidence type="ECO:0000313" key="3">
    <source>
        <dbReference type="Proteomes" id="UP001519641"/>
    </source>
</evidence>
<proteinExistence type="predicted"/>
<gene>
    <name evidence="2" type="ORF">KK097_10275</name>
</gene>
<dbReference type="EMBL" id="JAHEWS010000013">
    <property type="protein sequence ID" value="MBT1588198.1"/>
    <property type="molecule type" value="Genomic_DNA"/>
</dbReference>
<keyword evidence="1" id="KW-0472">Membrane</keyword>
<protein>
    <submittedName>
        <fullName evidence="2">Uncharacterized protein</fullName>
    </submittedName>
</protein>
<accession>A0ABS5VFF5</accession>
<evidence type="ECO:0000256" key="1">
    <source>
        <dbReference type="SAM" id="Phobius"/>
    </source>
</evidence>
<dbReference type="RefSeq" id="WP_214530113.1">
    <property type="nucleotide sequence ID" value="NZ_JAHEWO010000014.1"/>
</dbReference>
<evidence type="ECO:0000313" key="2">
    <source>
        <dbReference type="EMBL" id="MBT1588198.1"/>
    </source>
</evidence>
<name>A0ABS5VFF5_9MICO</name>
<reference evidence="2 3" key="1">
    <citation type="submission" date="2021-05" db="EMBL/GenBank/DDBJ databases">
        <title>Whole genome sequence of Curtobacterium flaccumfaciens pv. flaccumfaciens strain CFBP 8819.</title>
        <authorList>
            <person name="Osdaghi E."/>
            <person name="Taghouti G."/>
            <person name="Portier P."/>
            <person name="Fazliarab A."/>
            <person name="Taghavi S.M."/>
            <person name="Briand M."/>
            <person name="Le-Saux M."/>
            <person name="Jacques M.-A."/>
        </authorList>
    </citation>
    <scope>NUCLEOTIDE SEQUENCE [LARGE SCALE GENOMIC DNA]</scope>
    <source>
        <strain evidence="2 3">CFBP 8819</strain>
    </source>
</reference>
<keyword evidence="1" id="KW-0812">Transmembrane</keyword>
<sequence>MKNRPLVLVAFASVLASLLLRLVPDAQFLGGLSLALQIAGIVILAVYIVGYFRDRSRSHR</sequence>
<keyword evidence="3" id="KW-1185">Reference proteome</keyword>
<comment type="caution">
    <text evidence="2">The sequence shown here is derived from an EMBL/GenBank/DDBJ whole genome shotgun (WGS) entry which is preliminary data.</text>
</comment>
<feature type="transmembrane region" description="Helical" evidence="1">
    <location>
        <begin position="31"/>
        <end position="52"/>
    </location>
</feature>
<organism evidence="2 3">
    <name type="scientific">Curtobacterium aurantiacum</name>
    <dbReference type="NCBI Taxonomy" id="3236919"/>
    <lineage>
        <taxon>Bacteria</taxon>
        <taxon>Bacillati</taxon>
        <taxon>Actinomycetota</taxon>
        <taxon>Actinomycetes</taxon>
        <taxon>Micrococcales</taxon>
        <taxon>Microbacteriaceae</taxon>
        <taxon>Curtobacterium</taxon>
    </lineage>
</organism>